<dbReference type="EMBL" id="JBAWKS010000001">
    <property type="protein sequence ID" value="MEI4550254.1"/>
    <property type="molecule type" value="Genomic_DNA"/>
</dbReference>
<keyword evidence="4 9" id="KW-0812">Transmembrane</keyword>
<reference evidence="14 15" key="1">
    <citation type="submission" date="2023-12" db="EMBL/GenBank/DDBJ databases">
        <title>Friends and Foes: Symbiotic and Algicidal bacterial influence on Karenia brevis blooms.</title>
        <authorList>
            <person name="Fei C."/>
            <person name="Mohamed A.R."/>
            <person name="Booker A."/>
            <person name="Arshad M."/>
            <person name="Klass S."/>
            <person name="Ahn S."/>
            <person name="Gilbert P.M."/>
            <person name="Heil C.A."/>
            <person name="Martinez J.M."/>
            <person name="Amin S.A."/>
        </authorList>
    </citation>
    <scope>NUCLEOTIDE SEQUENCE [LARGE SCALE GENOMIC DNA]</scope>
    <source>
        <strain evidence="14 15">CE15</strain>
    </source>
</reference>
<dbReference type="Gene3D" id="3.30.70.3400">
    <property type="match status" value="2"/>
</dbReference>
<dbReference type="NCBIfam" id="TIGR01129">
    <property type="entry name" value="secD"/>
    <property type="match status" value="1"/>
</dbReference>
<keyword evidence="8 9" id="KW-0472">Membrane</keyword>
<dbReference type="InterPro" id="IPR022813">
    <property type="entry name" value="SecD/SecF_arch_bac"/>
</dbReference>
<dbReference type="InterPro" id="IPR005791">
    <property type="entry name" value="SecD"/>
</dbReference>
<dbReference type="InterPro" id="IPR048634">
    <property type="entry name" value="SecD_SecF_C"/>
</dbReference>
<dbReference type="NCBIfam" id="TIGR00916">
    <property type="entry name" value="2A0604s01"/>
    <property type="match status" value="1"/>
</dbReference>
<dbReference type="PANTHER" id="PTHR30081:SF1">
    <property type="entry name" value="PROTEIN TRANSLOCASE SUBUNIT SECD"/>
    <property type="match status" value="1"/>
</dbReference>
<gene>
    <name evidence="9 14" type="primary">secD</name>
    <name evidence="14" type="ORF">WAE96_11310</name>
</gene>
<evidence type="ECO:0000313" key="14">
    <source>
        <dbReference type="EMBL" id="MEI4550254.1"/>
    </source>
</evidence>
<dbReference type="PANTHER" id="PTHR30081">
    <property type="entry name" value="PROTEIN-EXPORT MEMBRANE PROTEIN SEC"/>
    <property type="match status" value="1"/>
</dbReference>
<keyword evidence="5 9" id="KW-0653">Protein transport</keyword>
<keyword evidence="7 9" id="KW-0811">Translocation</keyword>
<dbReference type="Pfam" id="PF13721">
    <property type="entry name" value="SecD-TM1"/>
    <property type="match status" value="1"/>
</dbReference>
<dbReference type="Pfam" id="PF02355">
    <property type="entry name" value="SecD_SecF_C"/>
    <property type="match status" value="1"/>
</dbReference>
<comment type="similarity">
    <text evidence="9">Belongs to the SecD/SecF family. SecD subfamily.</text>
</comment>
<evidence type="ECO:0000259" key="11">
    <source>
        <dbReference type="Pfam" id="PF13721"/>
    </source>
</evidence>
<dbReference type="InterPro" id="IPR054384">
    <property type="entry name" value="SecDF_P1_head"/>
</dbReference>
<organism evidence="14 15">
    <name type="scientific">Pseudoalteromonas spongiae</name>
    <dbReference type="NCBI Taxonomy" id="298657"/>
    <lineage>
        <taxon>Bacteria</taxon>
        <taxon>Pseudomonadati</taxon>
        <taxon>Pseudomonadota</taxon>
        <taxon>Gammaproteobacteria</taxon>
        <taxon>Alteromonadales</taxon>
        <taxon>Pseudoalteromonadaceae</taxon>
        <taxon>Pseudoalteromonas</taxon>
    </lineage>
</organism>
<dbReference type="InterPro" id="IPR048631">
    <property type="entry name" value="SecD_1st"/>
</dbReference>
<dbReference type="Proteomes" id="UP001382455">
    <property type="component" value="Unassembled WGS sequence"/>
</dbReference>
<feature type="transmembrane region" description="Helical" evidence="9">
    <location>
        <begin position="581"/>
        <end position="609"/>
    </location>
</feature>
<evidence type="ECO:0000256" key="3">
    <source>
        <dbReference type="ARBA" id="ARBA00022475"/>
    </source>
</evidence>
<proteinExistence type="inferred from homology"/>
<comment type="caution">
    <text evidence="9">Lacks conserved residue(s) required for the propagation of feature annotation.</text>
</comment>
<evidence type="ECO:0000256" key="6">
    <source>
        <dbReference type="ARBA" id="ARBA00022989"/>
    </source>
</evidence>
<dbReference type="RefSeq" id="WP_336435514.1">
    <property type="nucleotide sequence ID" value="NZ_JBAWKS010000001.1"/>
</dbReference>
<evidence type="ECO:0000256" key="5">
    <source>
        <dbReference type="ARBA" id="ARBA00022927"/>
    </source>
</evidence>
<keyword evidence="15" id="KW-1185">Reference proteome</keyword>
<feature type="domain" description="Protein export membrane protein SecD/SecF C-terminal" evidence="10">
    <location>
        <begin position="437"/>
        <end position="605"/>
    </location>
</feature>
<dbReference type="Gene3D" id="3.30.1360.200">
    <property type="match status" value="1"/>
</dbReference>
<evidence type="ECO:0000313" key="15">
    <source>
        <dbReference type="Proteomes" id="UP001382455"/>
    </source>
</evidence>
<feature type="domain" description="Protein translocase subunit SecDF P1" evidence="12">
    <location>
        <begin position="230"/>
        <end position="289"/>
    </location>
</feature>
<keyword evidence="6 9" id="KW-1133">Transmembrane helix</keyword>
<evidence type="ECO:0000259" key="10">
    <source>
        <dbReference type="Pfam" id="PF02355"/>
    </source>
</evidence>
<dbReference type="InterPro" id="IPR027398">
    <property type="entry name" value="SecD-TM"/>
</dbReference>
<dbReference type="HAMAP" id="MF_01463_B">
    <property type="entry name" value="SecD_B"/>
    <property type="match status" value="1"/>
</dbReference>
<feature type="transmembrane region" description="Helical" evidence="9">
    <location>
        <begin position="510"/>
        <end position="529"/>
    </location>
</feature>
<evidence type="ECO:0000256" key="8">
    <source>
        <dbReference type="ARBA" id="ARBA00023136"/>
    </source>
</evidence>
<feature type="transmembrane region" description="Helical" evidence="9">
    <location>
        <begin position="457"/>
        <end position="476"/>
    </location>
</feature>
<evidence type="ECO:0000259" key="12">
    <source>
        <dbReference type="Pfam" id="PF21760"/>
    </source>
</evidence>
<keyword evidence="2 9" id="KW-0813">Transport</keyword>
<sequence length="619" mass="67624">MINKYPLWKYLMVVAVVLLGMLYAAPNMYGSDPAVQISGARGAVIETADLDKVKTILTNDGFDAKSIKLENEQILIRFNDVETQLKAKDQLSDGLGANYIAAINSAPSTPAWLENLGGAPMKLGLDLRGGVEFTMEVDMRTAINNQLKQMQQDFRSDLREQKIRYRSIREVANADRVQLVFRNEEDKDAAERYLQKNNPSLEFRDDRSNELAFTARLTEAKLKEIRDYAISQNLIIIRKRINQIGVAEPNVQRQGQERILVQLPGIQDPARAKEILGSAATLELRMVDQDNDVRDALAGRMPPGSEVINDQFGRPVLLKKRVMLEGSHITGAQAGYDQYQRPQVSLQLDSKGGSKMAAFTKDEVGNLMAIVFIEYRPSGKVDENGKALPPIKHEEVINQATINERLGRRFQITGIDTPAKAQHLSEMLRAGALVAPIQIVAESTIGPSMGAENVEKGITAVVLGFVFVLVFMLLYYKGFGLIANIALGLNLVLIVGAMSVLAGATLTLPGIAGIVLTVGMAVDANVLIFERIREELAEGRSPQQAIHHGYDSAFSTIFDANITTLIAAVILYAIGTGPIQGFAITLAIGIVTSMFTAIVGTRAIVNALIGGKRIEKLSI</sequence>
<protein>
    <recommendedName>
        <fullName evidence="9">Protein translocase subunit SecD</fullName>
    </recommendedName>
</protein>
<evidence type="ECO:0000259" key="13">
    <source>
        <dbReference type="Pfam" id="PF22599"/>
    </source>
</evidence>
<dbReference type="Gene3D" id="1.20.1640.10">
    <property type="entry name" value="Multidrug efflux transporter AcrB transmembrane domain"/>
    <property type="match status" value="1"/>
</dbReference>
<evidence type="ECO:0000256" key="4">
    <source>
        <dbReference type="ARBA" id="ARBA00022692"/>
    </source>
</evidence>
<comment type="caution">
    <text evidence="14">The sequence shown here is derived from an EMBL/GenBank/DDBJ whole genome shotgun (WGS) entry which is preliminary data.</text>
</comment>
<dbReference type="Pfam" id="PF07549">
    <property type="entry name" value="Sec_GG"/>
    <property type="match status" value="1"/>
</dbReference>
<name>A0ABU8ETE3_9GAMM</name>
<feature type="transmembrane region" description="Helical" evidence="9">
    <location>
        <begin position="481"/>
        <end position="504"/>
    </location>
</feature>
<evidence type="ECO:0000256" key="2">
    <source>
        <dbReference type="ARBA" id="ARBA00022448"/>
    </source>
</evidence>
<evidence type="ECO:0000256" key="1">
    <source>
        <dbReference type="ARBA" id="ARBA00004651"/>
    </source>
</evidence>
<dbReference type="Gene3D" id="3.30.70.260">
    <property type="match status" value="1"/>
</dbReference>
<dbReference type="Pfam" id="PF21760">
    <property type="entry name" value="SecD_1st"/>
    <property type="match status" value="1"/>
</dbReference>
<feature type="domain" description="SecDF P1 head subdomain" evidence="13">
    <location>
        <begin position="308"/>
        <end position="435"/>
    </location>
</feature>
<comment type="subunit">
    <text evidence="9">Forms a complex with SecF. Part of the essential Sec protein translocation apparatus which comprises SecA, SecYEG and auxiliary proteins SecDF-YajC and YidC.</text>
</comment>
<feature type="transmembrane region" description="Helical" evidence="9">
    <location>
        <begin position="550"/>
        <end position="575"/>
    </location>
</feature>
<dbReference type="Pfam" id="PF22599">
    <property type="entry name" value="SecDF_P1_head"/>
    <property type="match status" value="1"/>
</dbReference>
<evidence type="ECO:0000256" key="7">
    <source>
        <dbReference type="ARBA" id="ARBA00023010"/>
    </source>
</evidence>
<dbReference type="InterPro" id="IPR055344">
    <property type="entry name" value="SecD_SecF_C_bact"/>
</dbReference>
<comment type="subcellular location">
    <subcellularLocation>
        <location evidence="1 9">Cell membrane</location>
        <topology evidence="1 9">Multi-pass membrane protein</topology>
    </subcellularLocation>
</comment>
<accession>A0ABU8ETE3</accession>
<evidence type="ECO:0000256" key="9">
    <source>
        <dbReference type="HAMAP-Rule" id="MF_01463"/>
    </source>
</evidence>
<comment type="function">
    <text evidence="9">Part of the Sec protein translocase complex. Interacts with the SecYEG preprotein conducting channel. SecDF uses the proton motive force (PMF) to complete protein translocation after the ATP-dependent function of SecA.</text>
</comment>
<keyword evidence="3 9" id="KW-1003">Cell membrane</keyword>
<dbReference type="SUPFAM" id="SSF82866">
    <property type="entry name" value="Multidrug efflux transporter AcrB transmembrane domain"/>
    <property type="match status" value="1"/>
</dbReference>
<dbReference type="InterPro" id="IPR022646">
    <property type="entry name" value="SecD/SecF_CS"/>
</dbReference>
<feature type="domain" description="SecD export protein N-terminal TM" evidence="11">
    <location>
        <begin position="2"/>
        <end position="102"/>
    </location>
</feature>